<keyword evidence="2" id="KW-1185">Reference proteome</keyword>
<evidence type="ECO:0000313" key="1">
    <source>
        <dbReference type="EMBL" id="KAI0066776.1"/>
    </source>
</evidence>
<dbReference type="EMBL" id="MU277191">
    <property type="protein sequence ID" value="KAI0066776.1"/>
    <property type="molecule type" value="Genomic_DNA"/>
</dbReference>
<sequence>MLAAACLWYCTGNPVSYADAGSEINQTTCAVSGGAPCNTTMVQTTCWSTNLSPHIADEMRGSSPLILAYVATKTRR</sequence>
<comment type="caution">
    <text evidence="1">The sequence shown here is derived from an EMBL/GenBank/DDBJ whole genome shotgun (WGS) entry which is preliminary data.</text>
</comment>
<reference evidence="1" key="2">
    <citation type="journal article" date="2022" name="New Phytol.">
        <title>Evolutionary transition to the ectomycorrhizal habit in the genomes of a hyperdiverse lineage of mushroom-forming fungi.</title>
        <authorList>
            <person name="Looney B."/>
            <person name="Miyauchi S."/>
            <person name="Morin E."/>
            <person name="Drula E."/>
            <person name="Courty P.E."/>
            <person name="Kohler A."/>
            <person name="Kuo A."/>
            <person name="LaButti K."/>
            <person name="Pangilinan J."/>
            <person name="Lipzen A."/>
            <person name="Riley R."/>
            <person name="Andreopoulos W."/>
            <person name="He G."/>
            <person name="Johnson J."/>
            <person name="Nolan M."/>
            <person name="Tritt A."/>
            <person name="Barry K.W."/>
            <person name="Grigoriev I.V."/>
            <person name="Nagy L.G."/>
            <person name="Hibbett D."/>
            <person name="Henrissat B."/>
            <person name="Matheny P.B."/>
            <person name="Labbe J."/>
            <person name="Martin F.M."/>
        </authorList>
    </citation>
    <scope>NUCLEOTIDE SEQUENCE</scope>
    <source>
        <strain evidence="1">HHB10654</strain>
    </source>
</reference>
<gene>
    <name evidence="1" type="ORF">BV25DRAFT_1819866</name>
</gene>
<accession>A0ACB8TEC8</accession>
<name>A0ACB8TEC8_9AGAM</name>
<protein>
    <submittedName>
        <fullName evidence="1">Uncharacterized protein</fullName>
    </submittedName>
</protein>
<proteinExistence type="predicted"/>
<evidence type="ECO:0000313" key="2">
    <source>
        <dbReference type="Proteomes" id="UP000814140"/>
    </source>
</evidence>
<reference evidence="1" key="1">
    <citation type="submission" date="2021-03" db="EMBL/GenBank/DDBJ databases">
        <authorList>
            <consortium name="DOE Joint Genome Institute"/>
            <person name="Ahrendt S."/>
            <person name="Looney B.P."/>
            <person name="Miyauchi S."/>
            <person name="Morin E."/>
            <person name="Drula E."/>
            <person name="Courty P.E."/>
            <person name="Chicoki N."/>
            <person name="Fauchery L."/>
            <person name="Kohler A."/>
            <person name="Kuo A."/>
            <person name="Labutti K."/>
            <person name="Pangilinan J."/>
            <person name="Lipzen A."/>
            <person name="Riley R."/>
            <person name="Andreopoulos W."/>
            <person name="He G."/>
            <person name="Johnson J."/>
            <person name="Barry K.W."/>
            <person name="Grigoriev I.V."/>
            <person name="Nagy L."/>
            <person name="Hibbett D."/>
            <person name="Henrissat B."/>
            <person name="Matheny P.B."/>
            <person name="Labbe J."/>
            <person name="Martin F."/>
        </authorList>
    </citation>
    <scope>NUCLEOTIDE SEQUENCE</scope>
    <source>
        <strain evidence="1">HHB10654</strain>
    </source>
</reference>
<dbReference type="Proteomes" id="UP000814140">
    <property type="component" value="Unassembled WGS sequence"/>
</dbReference>
<organism evidence="1 2">
    <name type="scientific">Artomyces pyxidatus</name>
    <dbReference type="NCBI Taxonomy" id="48021"/>
    <lineage>
        <taxon>Eukaryota</taxon>
        <taxon>Fungi</taxon>
        <taxon>Dikarya</taxon>
        <taxon>Basidiomycota</taxon>
        <taxon>Agaricomycotina</taxon>
        <taxon>Agaricomycetes</taxon>
        <taxon>Russulales</taxon>
        <taxon>Auriscalpiaceae</taxon>
        <taxon>Artomyces</taxon>
    </lineage>
</organism>